<evidence type="ECO:0000259" key="4">
    <source>
        <dbReference type="Pfam" id="PF05057"/>
    </source>
</evidence>
<feature type="domain" description="DUF676" evidence="4">
    <location>
        <begin position="81"/>
        <end position="211"/>
    </location>
</feature>
<dbReference type="SUPFAM" id="SSF53474">
    <property type="entry name" value="alpha/beta-Hydrolases"/>
    <property type="match status" value="1"/>
</dbReference>
<dbReference type="Proteomes" id="UP000078397">
    <property type="component" value="Unassembled WGS sequence"/>
</dbReference>
<dbReference type="EMBL" id="LSBJ02000002">
    <property type="protein sequence ID" value="OAQ69956.1"/>
    <property type="molecule type" value="Genomic_DNA"/>
</dbReference>
<evidence type="ECO:0000256" key="3">
    <source>
        <dbReference type="SAM" id="MobiDB-lite"/>
    </source>
</evidence>
<evidence type="ECO:0000259" key="5">
    <source>
        <dbReference type="Pfam" id="PF22939"/>
    </source>
</evidence>
<dbReference type="InterPro" id="IPR001680">
    <property type="entry name" value="WD40_rpt"/>
</dbReference>
<dbReference type="InterPro" id="IPR056884">
    <property type="entry name" value="NPHP3-like_N"/>
</dbReference>
<keyword evidence="8" id="KW-1185">Reference proteome</keyword>
<evidence type="ECO:0000259" key="6">
    <source>
        <dbReference type="Pfam" id="PF24883"/>
    </source>
</evidence>
<feature type="domain" description="GPI inositol-deacylase winged helix" evidence="5">
    <location>
        <begin position="665"/>
        <end position="751"/>
    </location>
</feature>
<reference evidence="7 8" key="1">
    <citation type="journal article" date="2016" name="PLoS Pathog.">
        <title>Biosynthesis of antibiotic leucinostatins in bio-control fungus Purpureocillium lilacinum and their inhibition on phytophthora revealed by genome mining.</title>
        <authorList>
            <person name="Wang G."/>
            <person name="Liu Z."/>
            <person name="Lin R."/>
            <person name="Li E."/>
            <person name="Mao Z."/>
            <person name="Ling J."/>
            <person name="Yang Y."/>
            <person name="Yin W.B."/>
            <person name="Xie B."/>
        </authorList>
    </citation>
    <scope>NUCLEOTIDE SEQUENCE [LARGE SCALE GENOMIC DNA]</scope>
    <source>
        <strain evidence="7">170</strain>
    </source>
</reference>
<dbReference type="InterPro" id="IPR027417">
    <property type="entry name" value="P-loop_NTPase"/>
</dbReference>
<dbReference type="OrthoDB" id="194358at2759"/>
<dbReference type="SUPFAM" id="SSF52540">
    <property type="entry name" value="P-loop containing nucleoside triphosphate hydrolases"/>
    <property type="match status" value="1"/>
</dbReference>
<dbReference type="KEGG" id="pchm:VFPPC_02501"/>
<feature type="domain" description="Nephrocystin 3-like N-terminal" evidence="6">
    <location>
        <begin position="399"/>
        <end position="562"/>
    </location>
</feature>
<comment type="caution">
    <text evidence="7">The sequence shown here is derived from an EMBL/GenBank/DDBJ whole genome shotgun (WGS) entry which is preliminary data.</text>
</comment>
<name>A0A179FWB8_METCM</name>
<feature type="compositionally biased region" description="Low complexity" evidence="3">
    <location>
        <begin position="12"/>
        <end position="35"/>
    </location>
</feature>
<organism evidence="7 8">
    <name type="scientific">Pochonia chlamydosporia 170</name>
    <dbReference type="NCBI Taxonomy" id="1380566"/>
    <lineage>
        <taxon>Eukaryota</taxon>
        <taxon>Fungi</taxon>
        <taxon>Dikarya</taxon>
        <taxon>Ascomycota</taxon>
        <taxon>Pezizomycotina</taxon>
        <taxon>Sordariomycetes</taxon>
        <taxon>Hypocreomycetidae</taxon>
        <taxon>Hypocreales</taxon>
        <taxon>Clavicipitaceae</taxon>
        <taxon>Pochonia</taxon>
    </lineage>
</organism>
<comment type="similarity">
    <text evidence="1">Belongs to the putative lipase ROG1 family.</text>
</comment>
<dbReference type="Gene3D" id="2.130.10.10">
    <property type="entry name" value="YVTN repeat-like/Quinoprotein amine dehydrogenase"/>
    <property type="match status" value="3"/>
</dbReference>
<dbReference type="Gene3D" id="3.40.50.300">
    <property type="entry name" value="P-loop containing nucleotide triphosphate hydrolases"/>
    <property type="match status" value="1"/>
</dbReference>
<feature type="region of interest" description="Disordered" evidence="3">
    <location>
        <begin position="1"/>
        <end position="63"/>
    </location>
</feature>
<feature type="compositionally biased region" description="Polar residues" evidence="3">
    <location>
        <begin position="1"/>
        <end position="11"/>
    </location>
</feature>
<evidence type="ECO:0000313" key="8">
    <source>
        <dbReference type="Proteomes" id="UP000078397"/>
    </source>
</evidence>
<gene>
    <name evidence="7" type="ORF">VFPPC_02501</name>
</gene>
<dbReference type="SMART" id="SM00320">
    <property type="entry name" value="WD40"/>
    <property type="match status" value="6"/>
</dbReference>
<dbReference type="PANTHER" id="PTHR10039">
    <property type="entry name" value="AMELOGENIN"/>
    <property type="match status" value="1"/>
</dbReference>
<dbReference type="InterPro" id="IPR011047">
    <property type="entry name" value="Quinoprotein_ADH-like_sf"/>
</dbReference>
<proteinExistence type="inferred from homology"/>
<dbReference type="Pfam" id="PF22939">
    <property type="entry name" value="WHD_GPIID"/>
    <property type="match status" value="1"/>
</dbReference>
<dbReference type="Gene3D" id="3.40.50.1820">
    <property type="entry name" value="alpha/beta hydrolase"/>
    <property type="match status" value="1"/>
</dbReference>
<dbReference type="RefSeq" id="XP_018146493.1">
    <property type="nucleotide sequence ID" value="XM_018282142.1"/>
</dbReference>
<evidence type="ECO:0000256" key="2">
    <source>
        <dbReference type="ARBA" id="ARBA00022737"/>
    </source>
</evidence>
<dbReference type="PANTHER" id="PTHR10039:SF16">
    <property type="entry name" value="GPI INOSITOL-DEACYLASE"/>
    <property type="match status" value="1"/>
</dbReference>
<dbReference type="InterPro" id="IPR054471">
    <property type="entry name" value="GPIID_WHD"/>
</dbReference>
<keyword evidence="2" id="KW-0677">Repeat</keyword>
<dbReference type="GeneID" id="28846136"/>
<protein>
    <submittedName>
        <fullName evidence="7">NACHT and WD domain-containing protein</fullName>
    </submittedName>
</protein>
<accession>A0A179FWB8</accession>
<dbReference type="InterPro" id="IPR015943">
    <property type="entry name" value="WD40/YVTN_repeat-like_dom_sf"/>
</dbReference>
<sequence length="1683" mass="187404">MSEDLSVSRSLSRNAGSGASGPSPSSDSTRSTGSSLGRKISNLLPLSRKSTAQEPPRTKNEYGLNTVYQPNESIPVIADLVFVHGLGGGSSTTWCIKSNPESFWPKEWLPKDPDFHGVRVHSFGYNANWKKRVNNPLDIHAFGQSLVEDLLSDPKVKTSGTSIVLIGHSMGGLVIKKACILSKSNPEFASLAKRFHSFYFLGTPHRGAGMAKTLNNLLRLSGTGRRAYIAGLESHSEIIRSLNDGFRVNYAGIHLHTFYESQPTPPLGLIVDMESATLGYAEERSQLLNANHKNLIKFENPDDSNYRSLRNRLAATIQQIRDQCTKIKFYPQSLSQGGNRALESQAGRATCPPELGTQSLSLNQSAVQHEKMERIFSYLAVDHSPDETLLSLDDTRLKGSCSWLLAKRSFQEWLNSPSSCHFYLKGAPASGKSTMASFIVKNLQEEYNPVCYYFFKTGERFTPNLSRFLRSMAYQMCRANPAIRDALFDLAQNGPAIDIRNPKSIWHSIFLSCIFQKMAGRCYFWVLDALDEAAEKGHADDYFLLLSKIDKKVPLKIFFTGRPTFELDNLFSHLPTITELMTIDDSIGDIRLYVDTWSANLPVADAGQRKILIDNIVDMSGGSFLWTVLVVKKLREVLTVEEIHEVLREIPQKMNELYQHNIKSMETSRSKATVKHIIVWAICAIQPLTVDQMKDAIKLSQGITLARNLRISLPYLCGQFLDVDKQSRIRVVHETARAFLTNPSLDSEFRIDFAEGHEIIATACLNYLLGEELKYSKWRRSSTTSETDRSSMTDYVCLRWSEHIFRSSSSSDHLFDLLVRFFQTNVLSWIERVAHLGDLDCLNRTTKHLSSFLGRRAKYVPMLPGDLKAWAVDLPRIAAQFGDNLIKDPEAIHSLIPPFCPRDSAIYRNFGYAEDGIKLVGGWNSGWDDRICSISYHETYTRDVSTRDDRFAVGLADGLIKLYRTSTCEEYLALDHTESLSVLEFGFTAKFVVSAGLRHVKLWEVATGRQVLNVEADSQTLAVAFDESDTLLFVASRDRWLSVYQISNGLQLQRLQWRDQFLEAKDSSFPLTPTGVKISVELQVIAVTYRSKPVQLWSLDDHRPIGACIRPSTHKHTSAGHLVHCTAFNPNTANPGLVVAYWDELLAVYDIKTCKTLASTSVGLDKVAISPNGKTLAGSDGAGAVKILDFETLQFLYKVQVQGDPVTSLVFTSDSLRIIDTRSTNANVWEPLALVGQDSDSQSSEPSESVHHVVDETGVATVDNSAAITSLHYCEESGIAFCGRTDGRVDTCNLDDPQKTMRNLYRHRGGFTSITCIGLAHNARVTVSADTSGTFRIMQITTGARREWSAKLVVEGRLEQGQSIAQVLVHPDGLYVLVSSSGSDSVWSVATKKRVAIITNRRRTTWKWFIRPSTPSQLLLFEDKGLKLFNWADLSELATAEASPPLAHIECDEVGHAAYTDADAISISSDGEDLVFMQKMTLKQQAVQVMPSNSSAVTKIHVFDLSSLVFHPIPSVDSHTHFDKSNLLQHSFSTLGPGSVLQTNKSPQLKNALPTPPSNSGQLVTPALKTRGSRGRRPSVRNVADVPDVETIIGTVKRFNSWFLVFISREGWVCSVDLDSAGRNMLETFQKHFLIPSIWRTANPHLISKIRRGQDIIFVHQDGVIVVNNGLDNGQHVPFTLVT</sequence>
<dbReference type="InterPro" id="IPR029058">
    <property type="entry name" value="AB_hydrolase_fold"/>
</dbReference>
<evidence type="ECO:0000313" key="7">
    <source>
        <dbReference type="EMBL" id="OAQ69956.1"/>
    </source>
</evidence>
<dbReference type="SUPFAM" id="SSF50998">
    <property type="entry name" value="Quinoprotein alcohol dehydrogenase-like"/>
    <property type="match status" value="1"/>
</dbReference>
<evidence type="ECO:0000256" key="1">
    <source>
        <dbReference type="ARBA" id="ARBA00007920"/>
    </source>
</evidence>
<dbReference type="InterPro" id="IPR007751">
    <property type="entry name" value="DUF676_lipase-like"/>
</dbReference>
<dbReference type="Pfam" id="PF24883">
    <property type="entry name" value="NPHP3_N"/>
    <property type="match status" value="1"/>
</dbReference>
<dbReference type="Pfam" id="PF05057">
    <property type="entry name" value="DUF676"/>
    <property type="match status" value="1"/>
</dbReference>